<dbReference type="PANTHER" id="PTHR43249">
    <property type="entry name" value="UDP-N-ACETYL-2-AMINO-2-DEOXY-D-GLUCURONATE OXIDASE"/>
    <property type="match status" value="1"/>
</dbReference>
<dbReference type="Gene3D" id="3.40.50.2000">
    <property type="entry name" value="Glycogen Phosphorylase B"/>
    <property type="match status" value="2"/>
</dbReference>
<comment type="caution">
    <text evidence="4">The sequence shown here is derived from an EMBL/GenBank/DDBJ whole genome shotgun (WGS) entry which is preliminary data.</text>
</comment>
<dbReference type="Gene3D" id="3.40.50.720">
    <property type="entry name" value="NAD(P)-binding Rossmann-like Domain"/>
    <property type="match status" value="1"/>
</dbReference>
<dbReference type="PANTHER" id="PTHR43249:SF1">
    <property type="entry name" value="D-GLUCOSIDE 3-DEHYDROGENASE"/>
    <property type="match status" value="1"/>
</dbReference>
<feature type="domain" description="Glycosyl transferase family 1" evidence="1">
    <location>
        <begin position="174"/>
        <end position="324"/>
    </location>
</feature>
<keyword evidence="5" id="KW-1185">Reference proteome</keyword>
<evidence type="ECO:0000313" key="5">
    <source>
        <dbReference type="Proteomes" id="UP001595539"/>
    </source>
</evidence>
<feature type="domain" description="Gfo/Idh/MocA-like oxidoreductase N-terminal" evidence="2">
    <location>
        <begin position="359"/>
        <end position="476"/>
    </location>
</feature>
<evidence type="ECO:0000259" key="2">
    <source>
        <dbReference type="Pfam" id="PF01408"/>
    </source>
</evidence>
<dbReference type="CDD" id="cd03811">
    <property type="entry name" value="GT4_GT28_WabH-like"/>
    <property type="match status" value="1"/>
</dbReference>
<dbReference type="Pfam" id="PF00534">
    <property type="entry name" value="Glycos_transf_1"/>
    <property type="match status" value="1"/>
</dbReference>
<dbReference type="InterPro" id="IPR001296">
    <property type="entry name" value="Glyco_trans_1"/>
</dbReference>
<dbReference type="InterPro" id="IPR036291">
    <property type="entry name" value="NAD(P)-bd_dom_sf"/>
</dbReference>
<dbReference type="EMBL" id="JBHRXY010000015">
    <property type="protein sequence ID" value="MFC3630846.1"/>
    <property type="molecule type" value="Genomic_DNA"/>
</dbReference>
<accession>A0ABV7U7J4</accession>
<evidence type="ECO:0000259" key="3">
    <source>
        <dbReference type="Pfam" id="PF22725"/>
    </source>
</evidence>
<protein>
    <submittedName>
        <fullName evidence="4">Glycosyltransferase</fullName>
        <ecNumber evidence="4">2.4.-.-</ecNumber>
    </submittedName>
</protein>
<name>A0ABV7U7J4_9RHOB</name>
<dbReference type="Pfam" id="PF22725">
    <property type="entry name" value="GFO_IDH_MocA_C3"/>
    <property type="match status" value="1"/>
</dbReference>
<dbReference type="GO" id="GO:0016757">
    <property type="term" value="F:glycosyltransferase activity"/>
    <property type="evidence" value="ECO:0007669"/>
    <property type="project" value="UniProtKB-KW"/>
</dbReference>
<reference evidence="5" key="1">
    <citation type="journal article" date="2019" name="Int. J. Syst. Evol. Microbiol.">
        <title>The Global Catalogue of Microorganisms (GCM) 10K type strain sequencing project: providing services to taxonomists for standard genome sequencing and annotation.</title>
        <authorList>
            <consortium name="The Broad Institute Genomics Platform"/>
            <consortium name="The Broad Institute Genome Sequencing Center for Infectious Disease"/>
            <person name="Wu L."/>
            <person name="Ma J."/>
        </authorList>
    </citation>
    <scope>NUCLEOTIDE SEQUENCE [LARGE SCALE GENOMIC DNA]</scope>
    <source>
        <strain evidence="5">KCTC 42473</strain>
    </source>
</reference>
<evidence type="ECO:0000259" key="1">
    <source>
        <dbReference type="Pfam" id="PF00534"/>
    </source>
</evidence>
<dbReference type="InterPro" id="IPR052515">
    <property type="entry name" value="Gfo/Idh/MocA_Oxidoreductase"/>
</dbReference>
<dbReference type="SUPFAM" id="SSF53756">
    <property type="entry name" value="UDP-Glycosyltransferase/glycogen phosphorylase"/>
    <property type="match status" value="1"/>
</dbReference>
<dbReference type="EC" id="2.4.-.-" evidence="4"/>
<dbReference type="SUPFAM" id="SSF55347">
    <property type="entry name" value="Glyceraldehyde-3-phosphate dehydrogenase-like, C-terminal domain"/>
    <property type="match status" value="1"/>
</dbReference>
<sequence>MRCLLVTDSPEPSGVGEHMLTLAASLPPGMAVLAFPDHPAGRALAARAGAMGLSSQVFDPADPDAFLAASRTRMVHVHAGIGWEGHGLVRAAARAGRAVIRTEHLPWLLTDAGQIEDYAGASHDLDAVVAVSQAAGREWRKALDGMGRGDLPVHVVQNGIAAPAVRHAGGDGLSLLCVGRFTPQKLHRTLLAALARLHRRGLPARLDLVGQGPGQVRLRRWVARLGLTGAVRFLGRRDDVPALMAASDLLVLPSGFEGLPLVLLEAMSIGLPVVATDVTGSAEALGPDHPWLVPPRRSRALADALAQALTDRAARAGVARNGRTRWRGLFTAGRMAADTMQVYRRVLQQRNEDRMQKTRLGFIGAGGIAHRHFGVLRTMEDVAIAAVCDPDEARARQAAEATGAAAYPDHETMLAAEDLDAVFICVPPFAHGAPERACVARGLPFFVEKPISLDIALAEEIASAVEAAGLITAVGYHWRYLDTMDEARSHLARNAPHLIQGFWLDQTPPPQWWWDHDRSGGQVVEQATHVIDAARFLAGDVTEVFGMSARRDRDDFQGLTVPTATAATLRFAGGAIANLSATCLLRWNHRVGLHVFADGMALEISDHDIMVDVGRGRPVRHAQGDPVWREDRDFIEAVQGHENRIRCPYGEALMTHRVALAVAQSARDGALVKMEGLRADPQPIFRQASAQGAIDAA</sequence>
<keyword evidence="4" id="KW-0808">Transferase</keyword>
<dbReference type="InterPro" id="IPR055170">
    <property type="entry name" value="GFO_IDH_MocA-like_dom"/>
</dbReference>
<dbReference type="Pfam" id="PF01408">
    <property type="entry name" value="GFO_IDH_MocA"/>
    <property type="match status" value="1"/>
</dbReference>
<organism evidence="4 5">
    <name type="scientific">Paracoccus angustae</name>
    <dbReference type="NCBI Taxonomy" id="1671480"/>
    <lineage>
        <taxon>Bacteria</taxon>
        <taxon>Pseudomonadati</taxon>
        <taxon>Pseudomonadota</taxon>
        <taxon>Alphaproteobacteria</taxon>
        <taxon>Rhodobacterales</taxon>
        <taxon>Paracoccaceae</taxon>
        <taxon>Paracoccus</taxon>
    </lineage>
</organism>
<keyword evidence="4" id="KW-0328">Glycosyltransferase</keyword>
<dbReference type="Gene3D" id="3.30.360.10">
    <property type="entry name" value="Dihydrodipicolinate Reductase, domain 2"/>
    <property type="match status" value="1"/>
</dbReference>
<evidence type="ECO:0000313" key="4">
    <source>
        <dbReference type="EMBL" id="MFC3630846.1"/>
    </source>
</evidence>
<feature type="domain" description="GFO/IDH/MocA-like oxidoreductase" evidence="3">
    <location>
        <begin position="497"/>
        <end position="596"/>
    </location>
</feature>
<gene>
    <name evidence="4" type="ORF">ACFOM8_15485</name>
</gene>
<dbReference type="RefSeq" id="WP_377762880.1">
    <property type="nucleotide sequence ID" value="NZ_JBHRXY010000015.1"/>
</dbReference>
<proteinExistence type="predicted"/>
<dbReference type="SUPFAM" id="SSF51735">
    <property type="entry name" value="NAD(P)-binding Rossmann-fold domains"/>
    <property type="match status" value="1"/>
</dbReference>
<dbReference type="Proteomes" id="UP001595539">
    <property type="component" value="Unassembled WGS sequence"/>
</dbReference>
<dbReference type="InterPro" id="IPR000683">
    <property type="entry name" value="Gfo/Idh/MocA-like_OxRdtase_N"/>
</dbReference>